<dbReference type="AlphaFoldDB" id="T1F675"/>
<evidence type="ECO:0000313" key="4">
    <source>
        <dbReference type="Proteomes" id="UP000015101"/>
    </source>
</evidence>
<sequence length="421" mass="46890">MARRVSFLLFNEVDQSYQVYSNISDEGLPIKFVETVTEPSTDATQSVKRKSILKESSRSVERTEPVNPEYDTTNNDDTTNNEKYIHPSNNCSTSNNTKEALHSLCCCCLYRECKTLENTSNSQQERTTTNKTSSSKRLSNIINKRRNSINHSLLRCFQVVTNDGSEDSDDGIEEITFPSYETSCSSSSSADTNVTSLASCSFINAQLFGNIKYIDDEDNENVQSRIEPTFEILSTSSYSGDQGIDLTGDTTPQQITSTSLDASTSNLSNYFSDASNASTLSSATLPSNNTSNTTINCLNLKEGCYEVTCDPSGCLVEVICTSHELHFKCPCCSAVKTMQPGLNYYYLLKHIFDEDHPHKIMQQLKNCICSSVEADKQENYETTRTKNSLPRRVAKSLVGRFRRLKQQNGSGAKVSRKQCVL</sequence>
<dbReference type="Proteomes" id="UP000015101">
    <property type="component" value="Unassembled WGS sequence"/>
</dbReference>
<dbReference type="RefSeq" id="XP_009017865.1">
    <property type="nucleotide sequence ID" value="XM_009019617.1"/>
</dbReference>
<dbReference type="EnsemblMetazoa" id="HelroT172959">
    <property type="protein sequence ID" value="HelroP172959"/>
    <property type="gene ID" value="HelroG172959"/>
</dbReference>
<feature type="region of interest" description="Disordered" evidence="1">
    <location>
        <begin position="38"/>
        <end position="81"/>
    </location>
</feature>
<dbReference type="GeneID" id="20204324"/>
<dbReference type="KEGG" id="hro:HELRODRAFT_172959"/>
<dbReference type="CTD" id="20204324"/>
<dbReference type="InParanoid" id="T1F675"/>
<dbReference type="EMBL" id="KB096551">
    <property type="protein sequence ID" value="ESO03929.1"/>
    <property type="molecule type" value="Genomic_DNA"/>
</dbReference>
<evidence type="ECO:0000313" key="3">
    <source>
        <dbReference type="EnsemblMetazoa" id="HelroP172959"/>
    </source>
</evidence>
<feature type="compositionally biased region" description="Basic and acidic residues" evidence="1">
    <location>
        <begin position="52"/>
        <end position="64"/>
    </location>
</feature>
<reference evidence="3" key="3">
    <citation type="submission" date="2015-06" db="UniProtKB">
        <authorList>
            <consortium name="EnsemblMetazoa"/>
        </authorList>
    </citation>
    <scope>IDENTIFICATION</scope>
</reference>
<reference evidence="2 4" key="2">
    <citation type="journal article" date="2013" name="Nature">
        <title>Insights into bilaterian evolution from three spiralian genomes.</title>
        <authorList>
            <person name="Simakov O."/>
            <person name="Marletaz F."/>
            <person name="Cho S.J."/>
            <person name="Edsinger-Gonzales E."/>
            <person name="Havlak P."/>
            <person name="Hellsten U."/>
            <person name="Kuo D.H."/>
            <person name="Larsson T."/>
            <person name="Lv J."/>
            <person name="Arendt D."/>
            <person name="Savage R."/>
            <person name="Osoegawa K."/>
            <person name="de Jong P."/>
            <person name="Grimwood J."/>
            <person name="Chapman J.A."/>
            <person name="Shapiro H."/>
            <person name="Aerts A."/>
            <person name="Otillar R.P."/>
            <person name="Terry A.Y."/>
            <person name="Boore J.L."/>
            <person name="Grigoriev I.V."/>
            <person name="Lindberg D.R."/>
            <person name="Seaver E.C."/>
            <person name="Weisblat D.A."/>
            <person name="Putnam N.H."/>
            <person name="Rokhsar D.S."/>
        </authorList>
    </citation>
    <scope>NUCLEOTIDE SEQUENCE</scope>
</reference>
<reference evidence="4" key="1">
    <citation type="submission" date="2012-12" db="EMBL/GenBank/DDBJ databases">
        <authorList>
            <person name="Hellsten U."/>
            <person name="Grimwood J."/>
            <person name="Chapman J.A."/>
            <person name="Shapiro H."/>
            <person name="Aerts A."/>
            <person name="Otillar R.P."/>
            <person name="Terry A.Y."/>
            <person name="Boore J.L."/>
            <person name="Simakov O."/>
            <person name="Marletaz F."/>
            <person name="Cho S.-J."/>
            <person name="Edsinger-Gonzales E."/>
            <person name="Havlak P."/>
            <person name="Kuo D.-H."/>
            <person name="Larsson T."/>
            <person name="Lv J."/>
            <person name="Arendt D."/>
            <person name="Savage R."/>
            <person name="Osoegawa K."/>
            <person name="de Jong P."/>
            <person name="Lindberg D.R."/>
            <person name="Seaver E.C."/>
            <person name="Weisblat D.A."/>
            <person name="Putnam N.H."/>
            <person name="Grigoriev I.V."/>
            <person name="Rokhsar D.S."/>
        </authorList>
    </citation>
    <scope>NUCLEOTIDE SEQUENCE</scope>
</reference>
<proteinExistence type="predicted"/>
<name>T1F675_HELRO</name>
<dbReference type="HOGENOM" id="CLU_776785_0_0_1"/>
<dbReference type="EMBL" id="AMQM01004414">
    <property type="status" value="NOT_ANNOTATED_CDS"/>
    <property type="molecule type" value="Genomic_DNA"/>
</dbReference>
<gene>
    <name evidence="3" type="primary">20204324</name>
    <name evidence="2" type="ORF">HELRODRAFT_172959</name>
</gene>
<evidence type="ECO:0000313" key="2">
    <source>
        <dbReference type="EMBL" id="ESO03929.1"/>
    </source>
</evidence>
<organism evidence="3 4">
    <name type="scientific">Helobdella robusta</name>
    <name type="common">Californian leech</name>
    <dbReference type="NCBI Taxonomy" id="6412"/>
    <lineage>
        <taxon>Eukaryota</taxon>
        <taxon>Metazoa</taxon>
        <taxon>Spiralia</taxon>
        <taxon>Lophotrochozoa</taxon>
        <taxon>Annelida</taxon>
        <taxon>Clitellata</taxon>
        <taxon>Hirudinea</taxon>
        <taxon>Rhynchobdellida</taxon>
        <taxon>Glossiphoniidae</taxon>
        <taxon>Helobdella</taxon>
    </lineage>
</organism>
<evidence type="ECO:0000256" key="1">
    <source>
        <dbReference type="SAM" id="MobiDB-lite"/>
    </source>
</evidence>
<protein>
    <submittedName>
        <fullName evidence="2 3">Uncharacterized protein</fullName>
    </submittedName>
</protein>
<keyword evidence="4" id="KW-1185">Reference proteome</keyword>
<accession>T1F675</accession>